<dbReference type="GO" id="GO:0004527">
    <property type="term" value="F:exonuclease activity"/>
    <property type="evidence" value="ECO:0007669"/>
    <property type="project" value="UniProtKB-KW"/>
</dbReference>
<name>A0A2H4SQK5_CORMI</name>
<proteinExistence type="predicted"/>
<dbReference type="VEuPathDB" id="FungiDB:A9K55_001251"/>
<dbReference type="AlphaFoldDB" id="A0A2H4SQK5"/>
<dbReference type="EMBL" id="CP023326">
    <property type="protein sequence ID" value="ATY65377.1"/>
    <property type="molecule type" value="Genomic_DNA"/>
</dbReference>
<dbReference type="SUPFAM" id="SSF56219">
    <property type="entry name" value="DNase I-like"/>
    <property type="match status" value="1"/>
</dbReference>
<sequence>MLHNYGSVTAADTPRRQHRAIHSSSRAQHARQVLTCSQADRSGSSRDPNAKADADTYPGSLTLDLSRRSFTFKYTSADVSDHNWIGIYYAYGGGPDHGHYVQDSLAWAWAPSRRGSVSVSTEKLRSGTYKAYLLSSGGYRLLAKPLVVNLGSPSDLALFTDSFTTHNARQGEPFTANVGNLVNRAGDPNTRFSAPEAACWASVDVDGIITGCAPADARDTTLCIRVENSGAAVTLQVRIPVRQRGQPLVRTLRVLSFNIWVGGQPVRNHHEKQIRCLARANLDVVALQESGGGHAIRLARALGWHSWQGPDVGVITRYPIAAVLGAPDRAGAVRIRLDGTGSDIVVWNCHLGYDPYGPYDFCFDHMSVDEVMKREAQSGRTPQMTAIIEAMKDSIAEADSVPLFLTGDFNAPSHLDWIDATKDRHCGTACTEWPTSKLPTEAGLVDAYRAVHPDPVTKPGITWSPIYLDNNGRKEPMDRIDFVYHKGRKLTVLDARALVLGKSTPQPDHEDNEWPSDHKAVLAVYTIET</sequence>
<organism evidence="3 4">
    <name type="scientific">Cordyceps militaris</name>
    <name type="common">Caterpillar fungus</name>
    <name type="synonym">Clavaria militaris</name>
    <dbReference type="NCBI Taxonomy" id="73501"/>
    <lineage>
        <taxon>Eukaryota</taxon>
        <taxon>Fungi</taxon>
        <taxon>Dikarya</taxon>
        <taxon>Ascomycota</taxon>
        <taxon>Pezizomycotina</taxon>
        <taxon>Sordariomycetes</taxon>
        <taxon>Hypocreomycetidae</taxon>
        <taxon>Hypocreales</taxon>
        <taxon>Cordycipitaceae</taxon>
        <taxon>Cordyceps</taxon>
    </lineage>
</organism>
<dbReference type="InterPro" id="IPR005135">
    <property type="entry name" value="Endo/exonuclease/phosphatase"/>
</dbReference>
<evidence type="ECO:0000259" key="2">
    <source>
        <dbReference type="Pfam" id="PF03372"/>
    </source>
</evidence>
<dbReference type="Pfam" id="PF03372">
    <property type="entry name" value="Exo_endo_phos"/>
    <property type="match status" value="1"/>
</dbReference>
<reference evidence="3 4" key="1">
    <citation type="journal article" date="2017" name="BMC Genomics">
        <title>Chromosome level assembly and secondary metabolite potential of the parasitic fungus Cordyceps militaris.</title>
        <authorList>
            <person name="Kramer G.J."/>
            <person name="Nodwell J.R."/>
        </authorList>
    </citation>
    <scope>NUCLEOTIDE SEQUENCE [LARGE SCALE GENOMIC DNA]</scope>
    <source>
        <strain evidence="3 4">ATCC 34164</strain>
    </source>
</reference>
<dbReference type="VEuPathDB" id="FungiDB:CCM_08314"/>
<dbReference type="InterPro" id="IPR036691">
    <property type="entry name" value="Endo/exonu/phosph_ase_sf"/>
</dbReference>
<dbReference type="Proteomes" id="UP000323067">
    <property type="component" value="Chromosome iii"/>
</dbReference>
<dbReference type="Gene3D" id="3.60.10.10">
    <property type="entry name" value="Endonuclease/exonuclease/phosphatase"/>
    <property type="match status" value="1"/>
</dbReference>
<accession>A0A2H4SQK5</accession>
<dbReference type="OrthoDB" id="276515at2759"/>
<dbReference type="PANTHER" id="PTHR41349:SF1">
    <property type="entry name" value="PROTEIN CBG08683"/>
    <property type="match status" value="1"/>
</dbReference>
<feature type="region of interest" description="Disordered" evidence="1">
    <location>
        <begin position="1"/>
        <end position="58"/>
    </location>
</feature>
<dbReference type="PANTHER" id="PTHR41349">
    <property type="match status" value="1"/>
</dbReference>
<evidence type="ECO:0000256" key="1">
    <source>
        <dbReference type="SAM" id="MobiDB-lite"/>
    </source>
</evidence>
<evidence type="ECO:0000313" key="3">
    <source>
        <dbReference type="EMBL" id="ATY65377.1"/>
    </source>
</evidence>
<protein>
    <submittedName>
        <fullName evidence="3">Exonuclease III</fullName>
    </submittedName>
</protein>
<keyword evidence="3" id="KW-0378">Hydrolase</keyword>
<gene>
    <name evidence="3" type="ORF">A9K55_001251</name>
</gene>
<evidence type="ECO:0000313" key="4">
    <source>
        <dbReference type="Proteomes" id="UP000323067"/>
    </source>
</evidence>
<keyword evidence="3" id="KW-0540">Nuclease</keyword>
<keyword evidence="3" id="KW-0269">Exonuclease</keyword>
<feature type="compositionally biased region" description="Polar residues" evidence="1">
    <location>
        <begin position="34"/>
        <end position="47"/>
    </location>
</feature>
<feature type="domain" description="Endonuclease/exonuclease/phosphatase" evidence="2">
    <location>
        <begin position="255"/>
        <end position="518"/>
    </location>
</feature>